<sequence length="123" mass="14155">MRITMVVENFSKKKSGKLHQEDFGFIGINAQAYTLQIVVKCWNDNSASAVTKWSKYYLVMSNDRRSESNVRKYETMCDTVRESIDQGCNDTVKRMTVSSRIRVRSTESVEDVVSKLAFRPTNL</sequence>
<accession>A0A392PSD9</accession>
<reference evidence="1 2" key="1">
    <citation type="journal article" date="2018" name="Front. Plant Sci.">
        <title>Red Clover (Trifolium pratense) and Zigzag Clover (T. medium) - A Picture of Genomic Similarities and Differences.</title>
        <authorList>
            <person name="Dluhosova J."/>
            <person name="Istvanek J."/>
            <person name="Nedelnik J."/>
            <person name="Repkova J."/>
        </authorList>
    </citation>
    <scope>NUCLEOTIDE SEQUENCE [LARGE SCALE GENOMIC DNA]</scope>
    <source>
        <strain evidence="2">cv. 10/8</strain>
        <tissue evidence="1">Leaf</tissue>
    </source>
</reference>
<name>A0A392PSD9_9FABA</name>
<dbReference type="AlphaFoldDB" id="A0A392PSD9"/>
<comment type="caution">
    <text evidence="1">The sequence shown here is derived from an EMBL/GenBank/DDBJ whole genome shotgun (WGS) entry which is preliminary data.</text>
</comment>
<organism evidence="1 2">
    <name type="scientific">Trifolium medium</name>
    <dbReference type="NCBI Taxonomy" id="97028"/>
    <lineage>
        <taxon>Eukaryota</taxon>
        <taxon>Viridiplantae</taxon>
        <taxon>Streptophyta</taxon>
        <taxon>Embryophyta</taxon>
        <taxon>Tracheophyta</taxon>
        <taxon>Spermatophyta</taxon>
        <taxon>Magnoliopsida</taxon>
        <taxon>eudicotyledons</taxon>
        <taxon>Gunneridae</taxon>
        <taxon>Pentapetalae</taxon>
        <taxon>rosids</taxon>
        <taxon>fabids</taxon>
        <taxon>Fabales</taxon>
        <taxon>Fabaceae</taxon>
        <taxon>Papilionoideae</taxon>
        <taxon>50 kb inversion clade</taxon>
        <taxon>NPAAA clade</taxon>
        <taxon>Hologalegina</taxon>
        <taxon>IRL clade</taxon>
        <taxon>Trifolieae</taxon>
        <taxon>Trifolium</taxon>
    </lineage>
</organism>
<protein>
    <submittedName>
        <fullName evidence="1">Uncharacterized protein</fullName>
    </submittedName>
</protein>
<keyword evidence="2" id="KW-1185">Reference proteome</keyword>
<gene>
    <name evidence="1" type="ORF">A2U01_0034956</name>
</gene>
<evidence type="ECO:0000313" key="1">
    <source>
        <dbReference type="EMBL" id="MCI13835.1"/>
    </source>
</evidence>
<dbReference type="Proteomes" id="UP000265520">
    <property type="component" value="Unassembled WGS sequence"/>
</dbReference>
<evidence type="ECO:0000313" key="2">
    <source>
        <dbReference type="Proteomes" id="UP000265520"/>
    </source>
</evidence>
<dbReference type="EMBL" id="LXQA010089818">
    <property type="protein sequence ID" value="MCI13835.1"/>
    <property type="molecule type" value="Genomic_DNA"/>
</dbReference>
<proteinExistence type="predicted"/>